<accession>A0ACC1L5U9</accession>
<proteinExistence type="predicted"/>
<sequence>MASQDRQGVASSGGEPTPWVEYKAPNGRVYYFNPATKKTTWEKPDELKSEQERQSVWKEYAKDGRTYWYNTETKKSTWTRPAELGSSTNSTNKPLTTASGPAAANSHAVADPTGEAAAIVSPGISQQQHVQAARPSSPMADHSRRVARHLPPVPPAAALERQRVSRREYKTHEEAEDAFLKLLSTHNVGSDWTWEQTLREIVSDPDYRSLKTLQERKEAFNKYTSKLRDKEREEAMEITKQLRENFFAMMRELPISEVTRFRKVRHLAAEHPAFIAAGRDSERFFDEFMDVFIRDAKERRRVVQNEGMRVLGEHLSGLQISAKWSDVKIDLLEKFSHLLMPALRTDTSAVPMDTPSMYGADTDPESGLSLLDFMDAFERAISDAERRDAATHQREKDNALSSQRKHRDAFRQLLDEYRTQITPASTWTQFFPLIKTDQRYIDMLGQPGSTPLDLFWDHVELLEEDVYRERKRLESAMRDSGFRVQVDTTRDEVKSFAADNYQLPDMYFDYIYEQLLMKARHKKEEEDERLQRQRRRMLDDLKYAMYDLVPPIMTDSTWDGEKERISRLPEFKDVADETASREVFDRV</sequence>
<reference evidence="1" key="1">
    <citation type="submission" date="2022-07" db="EMBL/GenBank/DDBJ databases">
        <title>Phylogenomic reconstructions and comparative analyses of Kickxellomycotina fungi.</title>
        <authorList>
            <person name="Reynolds N.K."/>
            <person name="Stajich J.E."/>
            <person name="Barry K."/>
            <person name="Grigoriev I.V."/>
            <person name="Crous P."/>
            <person name="Smith M.E."/>
        </authorList>
    </citation>
    <scope>NUCLEOTIDE SEQUENCE</scope>
    <source>
        <strain evidence="1">CBS 102833</strain>
    </source>
</reference>
<name>A0ACC1L5U9_9FUNG</name>
<comment type="caution">
    <text evidence="1">The sequence shown here is derived from an EMBL/GenBank/DDBJ whole genome shotgun (WGS) entry which is preliminary data.</text>
</comment>
<dbReference type="EMBL" id="JANBUP010002289">
    <property type="protein sequence ID" value="KAJ2801012.1"/>
    <property type="molecule type" value="Genomic_DNA"/>
</dbReference>
<keyword evidence="2" id="KW-1185">Reference proteome</keyword>
<evidence type="ECO:0000313" key="2">
    <source>
        <dbReference type="Proteomes" id="UP001140096"/>
    </source>
</evidence>
<organism evidence="1 2">
    <name type="scientific">Coemansia furcata</name>
    <dbReference type="NCBI Taxonomy" id="417177"/>
    <lineage>
        <taxon>Eukaryota</taxon>
        <taxon>Fungi</taxon>
        <taxon>Fungi incertae sedis</taxon>
        <taxon>Zoopagomycota</taxon>
        <taxon>Kickxellomycotina</taxon>
        <taxon>Kickxellomycetes</taxon>
        <taxon>Kickxellales</taxon>
        <taxon>Kickxellaceae</taxon>
        <taxon>Coemansia</taxon>
    </lineage>
</organism>
<protein>
    <submittedName>
        <fullName evidence="1">U1 snRNP protein</fullName>
    </submittedName>
</protein>
<gene>
    <name evidence="1" type="primary">PRP40</name>
    <name evidence="1" type="ORF">H4S07_005038</name>
</gene>
<evidence type="ECO:0000313" key="1">
    <source>
        <dbReference type="EMBL" id="KAJ2801012.1"/>
    </source>
</evidence>
<feature type="non-terminal residue" evidence="1">
    <location>
        <position position="587"/>
    </location>
</feature>
<dbReference type="Proteomes" id="UP001140096">
    <property type="component" value="Unassembled WGS sequence"/>
</dbReference>